<dbReference type="InterPro" id="IPR003593">
    <property type="entry name" value="AAA+_ATPase"/>
</dbReference>
<organism evidence="6">
    <name type="scientific">mine drainage metagenome</name>
    <dbReference type="NCBI Taxonomy" id="410659"/>
    <lineage>
        <taxon>unclassified sequences</taxon>
        <taxon>metagenomes</taxon>
        <taxon>ecological metagenomes</taxon>
    </lineage>
</organism>
<evidence type="ECO:0000259" key="5">
    <source>
        <dbReference type="PROSITE" id="PS50893"/>
    </source>
</evidence>
<sequence>MNALSIAGLRKTYGNIAAVDGIDLEIPKGCVFGLLGPNGAGKSTTFKCVLGLIRASAGRVLFAGAPLEPGAFERIAYVPERSVLYDWMSVREHIAYMQSNFRGFDPERARELLAQLGVGDERKKVRALSKGMRTATAVALAFARRIDLLLLDEPTSGLDPVNQRTVLNLIINEAAQGTTVVFSSHQIGQVERAAERIAVMQRGRIVLEGVVDDLKAGRKIVEGILPSDDFSINGLASDARIARIERNGRILRAYVTEQPEGIADRMNALGAQGLRVVDLSLEDIFLDAVAPKAATASIVEGV</sequence>
<dbReference type="InterPro" id="IPR003439">
    <property type="entry name" value="ABC_transporter-like_ATP-bd"/>
</dbReference>
<evidence type="ECO:0000256" key="2">
    <source>
        <dbReference type="ARBA" id="ARBA00022448"/>
    </source>
</evidence>
<proteinExistence type="inferred from homology"/>
<keyword evidence="2" id="KW-0813">Transport</keyword>
<protein>
    <submittedName>
        <fullName evidence="6">Putative Na+-efflux ABC transporter (ATP-binding protein)</fullName>
    </submittedName>
</protein>
<dbReference type="CDD" id="cd03230">
    <property type="entry name" value="ABC_DR_subfamily_A"/>
    <property type="match status" value="1"/>
</dbReference>
<dbReference type="EMBL" id="CABL01000001">
    <property type="protein sequence ID" value="CBH74394.1"/>
    <property type="molecule type" value="Genomic_DNA"/>
</dbReference>
<dbReference type="SMART" id="SM00382">
    <property type="entry name" value="AAA"/>
    <property type="match status" value="1"/>
</dbReference>
<keyword evidence="3" id="KW-0547">Nucleotide-binding</keyword>
<dbReference type="InterPro" id="IPR027417">
    <property type="entry name" value="P-loop_NTPase"/>
</dbReference>
<feature type="domain" description="ABC transporter" evidence="5">
    <location>
        <begin position="4"/>
        <end position="227"/>
    </location>
</feature>
<dbReference type="AlphaFoldDB" id="E6PD59"/>
<comment type="similarity">
    <text evidence="1">Belongs to the ABC transporter superfamily.</text>
</comment>
<dbReference type="Pfam" id="PF00005">
    <property type="entry name" value="ABC_tran"/>
    <property type="match status" value="1"/>
</dbReference>
<dbReference type="PROSITE" id="PS50893">
    <property type="entry name" value="ABC_TRANSPORTER_2"/>
    <property type="match status" value="1"/>
</dbReference>
<reference evidence="6" key="1">
    <citation type="submission" date="2009-10" db="EMBL/GenBank/DDBJ databases">
        <title>Diversity of trophic interactions inside an arsenic-rich microbial ecosystem.</title>
        <authorList>
            <person name="Bertin P.N."/>
            <person name="Heinrich-Salmeron A."/>
            <person name="Pelletier E."/>
            <person name="Goulhen-Chollet F."/>
            <person name="Arsene-Ploetze F."/>
            <person name="Gallien S."/>
            <person name="Calteau A."/>
            <person name="Vallenet D."/>
            <person name="Casiot C."/>
            <person name="Chane-Woon-Ming B."/>
            <person name="Giloteaux L."/>
            <person name="Barakat M."/>
            <person name="Bonnefoy V."/>
            <person name="Bruneel O."/>
            <person name="Chandler M."/>
            <person name="Cleiss J."/>
            <person name="Duran R."/>
            <person name="Elbaz-Poulichet F."/>
            <person name="Fonknechten N."/>
            <person name="Lauga B."/>
            <person name="Mornico D."/>
            <person name="Ortet P."/>
            <person name="Schaeffer C."/>
            <person name="Siguier P."/>
            <person name="Alexander Thil Smith A."/>
            <person name="Van Dorsselaer A."/>
            <person name="Weissenbach J."/>
            <person name="Medigue C."/>
            <person name="Le Paslier D."/>
        </authorList>
    </citation>
    <scope>NUCLEOTIDE SEQUENCE</scope>
</reference>
<keyword evidence="4 6" id="KW-0067">ATP-binding</keyword>
<dbReference type="PANTHER" id="PTHR43335">
    <property type="entry name" value="ABC TRANSPORTER, ATP-BINDING PROTEIN"/>
    <property type="match status" value="1"/>
</dbReference>
<accession>E6PD59</accession>
<gene>
    <name evidence="6" type="ORF">CARN1_2281</name>
</gene>
<evidence type="ECO:0000313" key="6">
    <source>
        <dbReference type="EMBL" id="CBH74394.1"/>
    </source>
</evidence>
<dbReference type="Gene3D" id="3.40.50.300">
    <property type="entry name" value="P-loop containing nucleotide triphosphate hydrolases"/>
    <property type="match status" value="1"/>
</dbReference>
<evidence type="ECO:0000256" key="4">
    <source>
        <dbReference type="ARBA" id="ARBA00022840"/>
    </source>
</evidence>
<dbReference type="GO" id="GO:0005524">
    <property type="term" value="F:ATP binding"/>
    <property type="evidence" value="ECO:0007669"/>
    <property type="project" value="UniProtKB-KW"/>
</dbReference>
<dbReference type="SUPFAM" id="SSF52540">
    <property type="entry name" value="P-loop containing nucleoside triphosphate hydrolases"/>
    <property type="match status" value="1"/>
</dbReference>
<evidence type="ECO:0000256" key="1">
    <source>
        <dbReference type="ARBA" id="ARBA00005417"/>
    </source>
</evidence>
<dbReference type="GO" id="GO:0016887">
    <property type="term" value="F:ATP hydrolysis activity"/>
    <property type="evidence" value="ECO:0007669"/>
    <property type="project" value="InterPro"/>
</dbReference>
<evidence type="ECO:0000256" key="3">
    <source>
        <dbReference type="ARBA" id="ARBA00022741"/>
    </source>
</evidence>
<name>E6PD59_9ZZZZ</name>
<comment type="caution">
    <text evidence="6">The sequence shown here is derived from an EMBL/GenBank/DDBJ whole genome shotgun (WGS) entry which is preliminary data.</text>
</comment>